<dbReference type="Pfam" id="PF00501">
    <property type="entry name" value="AMP-binding"/>
    <property type="match status" value="1"/>
</dbReference>
<dbReference type="EMBL" id="FWXV01000022">
    <property type="protein sequence ID" value="SMD27261.1"/>
    <property type="molecule type" value="Genomic_DNA"/>
</dbReference>
<sequence>MRLLVRVGPAVDNPGPVVPELEDLLAATEPRPGEPRAGSDQLMMYTGGTTGRPKGVIWRQTDLLHALVVPIFRPLGVSALPSTLD</sequence>
<protein>
    <submittedName>
        <fullName evidence="2">AMP-binding enzyme</fullName>
    </submittedName>
</protein>
<accession>A0A1W2FZD3</accession>
<dbReference type="InterPro" id="IPR020845">
    <property type="entry name" value="AMP-binding_CS"/>
</dbReference>
<evidence type="ECO:0000313" key="2">
    <source>
        <dbReference type="EMBL" id="SMD27261.1"/>
    </source>
</evidence>
<keyword evidence="3" id="KW-1185">Reference proteome</keyword>
<reference evidence="2 3" key="1">
    <citation type="submission" date="2017-04" db="EMBL/GenBank/DDBJ databases">
        <authorList>
            <person name="Afonso C.L."/>
            <person name="Miller P.J."/>
            <person name="Scott M.A."/>
            <person name="Spackman E."/>
            <person name="Goraichik I."/>
            <person name="Dimitrov K.M."/>
            <person name="Suarez D.L."/>
            <person name="Swayne D.E."/>
        </authorList>
    </citation>
    <scope>NUCLEOTIDE SEQUENCE [LARGE SCALE GENOMIC DNA]</scope>
    <source>
        <strain evidence="2 3">DSM 43828</strain>
    </source>
</reference>
<organism evidence="2 3">
    <name type="scientific">Kibdelosporangium aridum</name>
    <dbReference type="NCBI Taxonomy" id="2030"/>
    <lineage>
        <taxon>Bacteria</taxon>
        <taxon>Bacillati</taxon>
        <taxon>Actinomycetota</taxon>
        <taxon>Actinomycetes</taxon>
        <taxon>Pseudonocardiales</taxon>
        <taxon>Pseudonocardiaceae</taxon>
        <taxon>Kibdelosporangium</taxon>
    </lineage>
</organism>
<dbReference type="InterPro" id="IPR000873">
    <property type="entry name" value="AMP-dep_synth/lig_dom"/>
</dbReference>
<dbReference type="SUPFAM" id="SSF56801">
    <property type="entry name" value="Acetyl-CoA synthetase-like"/>
    <property type="match status" value="1"/>
</dbReference>
<name>A0A1W2FZD3_KIBAR</name>
<dbReference type="Proteomes" id="UP000192674">
    <property type="component" value="Unassembled WGS sequence"/>
</dbReference>
<dbReference type="Gene3D" id="3.40.50.980">
    <property type="match status" value="1"/>
</dbReference>
<dbReference type="AlphaFoldDB" id="A0A1W2FZD3"/>
<dbReference type="PROSITE" id="PS00455">
    <property type="entry name" value="AMP_BINDING"/>
    <property type="match status" value="1"/>
</dbReference>
<feature type="domain" description="AMP-dependent synthetase/ligase" evidence="1">
    <location>
        <begin position="30"/>
        <end position="67"/>
    </location>
</feature>
<evidence type="ECO:0000313" key="3">
    <source>
        <dbReference type="Proteomes" id="UP000192674"/>
    </source>
</evidence>
<proteinExistence type="predicted"/>
<gene>
    <name evidence="2" type="ORF">SAMN05661093_10864</name>
</gene>
<dbReference type="RefSeq" id="WP_200826123.1">
    <property type="nucleotide sequence ID" value="NZ_FWXV01000022.1"/>
</dbReference>
<evidence type="ECO:0000259" key="1">
    <source>
        <dbReference type="Pfam" id="PF00501"/>
    </source>
</evidence>